<gene>
    <name evidence="2" type="ORF">J7W16_21490</name>
</gene>
<protein>
    <submittedName>
        <fullName evidence="2">Glycosyltransferase</fullName>
        <ecNumber evidence="2">2.4.-.-</ecNumber>
    </submittedName>
</protein>
<dbReference type="Gene3D" id="3.90.550.10">
    <property type="entry name" value="Spore Coat Polysaccharide Biosynthesis Protein SpsA, Chain A"/>
    <property type="match status" value="1"/>
</dbReference>
<dbReference type="InterPro" id="IPR029044">
    <property type="entry name" value="Nucleotide-diphossugar_trans"/>
</dbReference>
<dbReference type="GO" id="GO:0016757">
    <property type="term" value="F:glycosyltransferase activity"/>
    <property type="evidence" value="ECO:0007669"/>
    <property type="project" value="UniProtKB-KW"/>
</dbReference>
<name>A0A940WZ43_9BACI</name>
<accession>A0A940WZ43</accession>
<dbReference type="SUPFAM" id="SSF48452">
    <property type="entry name" value="TPR-like"/>
    <property type="match status" value="1"/>
</dbReference>
<organism evidence="2 3">
    <name type="scientific">Halalkalibacter suaedae</name>
    <dbReference type="NCBI Taxonomy" id="2822140"/>
    <lineage>
        <taxon>Bacteria</taxon>
        <taxon>Bacillati</taxon>
        <taxon>Bacillota</taxon>
        <taxon>Bacilli</taxon>
        <taxon>Bacillales</taxon>
        <taxon>Bacillaceae</taxon>
        <taxon>Halalkalibacter</taxon>
    </lineage>
</organism>
<evidence type="ECO:0000313" key="3">
    <source>
        <dbReference type="Proteomes" id="UP000678228"/>
    </source>
</evidence>
<dbReference type="PANTHER" id="PTHR43630">
    <property type="entry name" value="POLY-BETA-1,6-N-ACETYL-D-GLUCOSAMINE SYNTHASE"/>
    <property type="match status" value="1"/>
</dbReference>
<dbReference type="EC" id="2.4.-.-" evidence="2"/>
<dbReference type="AlphaFoldDB" id="A0A940WZ43"/>
<comment type="caution">
    <text evidence="2">The sequence shown here is derived from an EMBL/GenBank/DDBJ whole genome shotgun (WGS) entry which is preliminary data.</text>
</comment>
<dbReference type="Pfam" id="PF00535">
    <property type="entry name" value="Glycos_transf_2"/>
    <property type="match status" value="1"/>
</dbReference>
<proteinExistence type="predicted"/>
<keyword evidence="2" id="KW-0328">Glycosyltransferase</keyword>
<sequence length="348" mass="40527">MIVKNEEEALGDCLKSIKDIVDEIIIVDTGSTDRTKEIAKAFTNCIYDFTWINDFSAARNFAFSKATKDYILWLDADDRLTEDNQQKFLDLKKTLTYDVDAVSMEYHLSFDDAGNPTFSSRRNRLVKREKQFKWYGIVHEYLEVSGNILRSDLSVSHNKEKEHNDRNLRIYETALKSGEKLQPRDQYYYANECLDHGLYDKAIKWYTTFLSGGKGWSEDNIQACGKLADCYLHQEKWDNAIRSCIDSFLYDGPRGEICCRLGYIYLERNDLLQSISWYKIATMVSLPEHSPFINRACYTWLPHLQLCVCYDRLGDTLTAKKHNDIAASFVPNNPSVLYNQEYLRSKEK</sequence>
<evidence type="ECO:0000259" key="1">
    <source>
        <dbReference type="Pfam" id="PF00535"/>
    </source>
</evidence>
<keyword evidence="2" id="KW-0808">Transferase</keyword>
<dbReference type="InterPro" id="IPR011990">
    <property type="entry name" value="TPR-like_helical_dom_sf"/>
</dbReference>
<keyword evidence="3" id="KW-1185">Reference proteome</keyword>
<dbReference type="Proteomes" id="UP000678228">
    <property type="component" value="Unassembled WGS sequence"/>
</dbReference>
<evidence type="ECO:0000313" key="2">
    <source>
        <dbReference type="EMBL" id="MBP3953642.1"/>
    </source>
</evidence>
<dbReference type="PANTHER" id="PTHR43630:SF2">
    <property type="entry name" value="GLYCOSYLTRANSFERASE"/>
    <property type="match status" value="1"/>
</dbReference>
<reference evidence="2" key="1">
    <citation type="submission" date="2021-03" db="EMBL/GenBank/DDBJ databases">
        <title>Bacillus suaedae sp. nov., isolated from Suaeda aralocaspica.</title>
        <authorList>
            <person name="Lei R.F.R."/>
        </authorList>
    </citation>
    <scope>NUCLEOTIDE SEQUENCE</scope>
    <source>
        <strain evidence="2">YZJH907-2</strain>
    </source>
</reference>
<dbReference type="SUPFAM" id="SSF53448">
    <property type="entry name" value="Nucleotide-diphospho-sugar transferases"/>
    <property type="match status" value="1"/>
</dbReference>
<dbReference type="EMBL" id="JAGKSQ010000020">
    <property type="protein sequence ID" value="MBP3953642.1"/>
    <property type="molecule type" value="Genomic_DNA"/>
</dbReference>
<dbReference type="CDD" id="cd02511">
    <property type="entry name" value="Beta4Glucosyltransferase"/>
    <property type="match status" value="1"/>
</dbReference>
<dbReference type="InterPro" id="IPR001173">
    <property type="entry name" value="Glyco_trans_2-like"/>
</dbReference>
<feature type="domain" description="Glycosyltransferase 2-like" evidence="1">
    <location>
        <begin position="1"/>
        <end position="137"/>
    </location>
</feature>
<dbReference type="Gene3D" id="1.25.40.10">
    <property type="entry name" value="Tetratricopeptide repeat domain"/>
    <property type="match status" value="2"/>
</dbReference>